<comment type="caution">
    <text evidence="8">The sequence shown here is derived from an EMBL/GenBank/DDBJ whole genome shotgun (WGS) entry which is preliminary data.</text>
</comment>
<sequence length="474" mass="51400">MIKTSIQLAVWLLAGSNFALQAQPHTGPEKPAATGISYWLTKSDASVKFAKQPANLVFKKGTSALPTITVDAAQTFQEIDGFGYALTGGSATLIHSLGPEKEDALLKELFLTDGNNIGVSYLRVTIGASDLSDTTFTYDDMPAGQTDEKLEHFSITREEKDLLPVLKKILALNPAIKILGSPWTSPTWMKTNNSFKGGSLKPEYYGVYAQYFVKYIQAMQAAGVTIDAITPQNEPLHGGNVPSLVMQPQEQADFIGSHLGPALRAAGLKTKIIVYDHNADRPDYPITVLNDKKANPFVDGSAFHLYGGPITALTEVHNAHPDKHIYFTEQWVGAPGEFPKNLPWHISQLIIGATRNWSRNVLEWNLAADANYDPHTVGGCTKCLGAVTIGADVERNVAYYIIAHASKFVRPGSVRIGSNVPEKLNNVAFKTPDGKKVLIVINEGTTTQQFNIGFKGKTAAASLDGGTVATYVWE</sequence>
<feature type="signal peptide" evidence="5">
    <location>
        <begin position="1"/>
        <end position="22"/>
    </location>
</feature>
<protein>
    <submittedName>
        <fullName evidence="8">Glucosylceramidase</fullName>
    </submittedName>
</protein>
<feature type="domain" description="Glycosyl hydrolase family 30 beta sandwich" evidence="7">
    <location>
        <begin position="412"/>
        <end position="471"/>
    </location>
</feature>
<evidence type="ECO:0000313" key="9">
    <source>
        <dbReference type="Proteomes" id="UP000324611"/>
    </source>
</evidence>
<accession>A0A5B2VNT8</accession>
<feature type="chain" id="PRO_5022894302" evidence="5">
    <location>
        <begin position="23"/>
        <end position="474"/>
    </location>
</feature>
<dbReference type="PANTHER" id="PTHR11069:SF23">
    <property type="entry name" value="LYSOSOMAL ACID GLUCOSYLCERAMIDASE"/>
    <property type="match status" value="1"/>
</dbReference>
<dbReference type="PANTHER" id="PTHR11069">
    <property type="entry name" value="GLUCOSYLCERAMIDASE"/>
    <property type="match status" value="1"/>
</dbReference>
<reference evidence="8 9" key="1">
    <citation type="submission" date="2019-09" db="EMBL/GenBank/DDBJ databases">
        <title>Chitinophaga ginsengihumi sp. nov., isolated from soil of ginseng rhizosphere.</title>
        <authorList>
            <person name="Lee J."/>
        </authorList>
    </citation>
    <scope>NUCLEOTIDE SEQUENCE [LARGE SCALE GENOMIC DNA]</scope>
    <source>
        <strain evidence="8 9">BN140078</strain>
    </source>
</reference>
<dbReference type="InterPro" id="IPR001139">
    <property type="entry name" value="Glyco_hydro_30"/>
</dbReference>
<comment type="similarity">
    <text evidence="1 4">Belongs to the glycosyl hydrolase 30 family.</text>
</comment>
<dbReference type="SUPFAM" id="SSF51011">
    <property type="entry name" value="Glycosyl hydrolase domain"/>
    <property type="match status" value="1"/>
</dbReference>
<evidence type="ECO:0000256" key="4">
    <source>
        <dbReference type="RuleBase" id="RU361188"/>
    </source>
</evidence>
<dbReference type="Proteomes" id="UP000324611">
    <property type="component" value="Unassembled WGS sequence"/>
</dbReference>
<dbReference type="Gene3D" id="2.60.40.1180">
    <property type="entry name" value="Golgi alpha-mannosidase II"/>
    <property type="match status" value="1"/>
</dbReference>
<reference evidence="8 9" key="2">
    <citation type="submission" date="2019-09" db="EMBL/GenBank/DDBJ databases">
        <authorList>
            <person name="Jin C."/>
        </authorList>
    </citation>
    <scope>NUCLEOTIDE SEQUENCE [LARGE SCALE GENOMIC DNA]</scope>
    <source>
        <strain evidence="8 9">BN140078</strain>
    </source>
</reference>
<dbReference type="Gene3D" id="3.20.20.80">
    <property type="entry name" value="Glycosidases"/>
    <property type="match status" value="1"/>
</dbReference>
<dbReference type="GO" id="GO:0016020">
    <property type="term" value="C:membrane"/>
    <property type="evidence" value="ECO:0007669"/>
    <property type="project" value="GOC"/>
</dbReference>
<keyword evidence="4" id="KW-0326">Glycosidase</keyword>
<dbReference type="Pfam" id="PF17189">
    <property type="entry name" value="Glyco_hydro_30C"/>
    <property type="match status" value="1"/>
</dbReference>
<organism evidence="8 9">
    <name type="scientific">Chitinophaga agrisoli</name>
    <dbReference type="NCBI Taxonomy" id="2607653"/>
    <lineage>
        <taxon>Bacteria</taxon>
        <taxon>Pseudomonadati</taxon>
        <taxon>Bacteroidota</taxon>
        <taxon>Chitinophagia</taxon>
        <taxon>Chitinophagales</taxon>
        <taxon>Chitinophagaceae</taxon>
        <taxon>Chitinophaga</taxon>
    </lineage>
</organism>
<evidence type="ECO:0000256" key="5">
    <source>
        <dbReference type="SAM" id="SignalP"/>
    </source>
</evidence>
<dbReference type="InterPro" id="IPR033452">
    <property type="entry name" value="GH30_C"/>
</dbReference>
<evidence type="ECO:0000259" key="6">
    <source>
        <dbReference type="Pfam" id="PF02055"/>
    </source>
</evidence>
<keyword evidence="9" id="KW-1185">Reference proteome</keyword>
<keyword evidence="3 4" id="KW-0378">Hydrolase</keyword>
<dbReference type="PRINTS" id="PR00843">
    <property type="entry name" value="GLHYDRLASE30"/>
</dbReference>
<dbReference type="GO" id="GO:0006680">
    <property type="term" value="P:glucosylceramide catabolic process"/>
    <property type="evidence" value="ECO:0007669"/>
    <property type="project" value="TreeGrafter"/>
</dbReference>
<gene>
    <name evidence="8" type="ORF">F0L74_29940</name>
</gene>
<keyword evidence="2 5" id="KW-0732">Signal</keyword>
<dbReference type="InterPro" id="IPR013780">
    <property type="entry name" value="Glyco_hydro_b"/>
</dbReference>
<dbReference type="Pfam" id="PF02055">
    <property type="entry name" value="Glyco_hydro_30"/>
    <property type="match status" value="1"/>
</dbReference>
<evidence type="ECO:0000259" key="7">
    <source>
        <dbReference type="Pfam" id="PF17189"/>
    </source>
</evidence>
<dbReference type="GO" id="GO:0004348">
    <property type="term" value="F:glucosylceramidase activity"/>
    <property type="evidence" value="ECO:0007669"/>
    <property type="project" value="InterPro"/>
</dbReference>
<feature type="domain" description="Glycosyl hydrolase family 30 TIM-barrel" evidence="6">
    <location>
        <begin position="79"/>
        <end position="409"/>
    </location>
</feature>
<evidence type="ECO:0000256" key="3">
    <source>
        <dbReference type="ARBA" id="ARBA00022801"/>
    </source>
</evidence>
<dbReference type="RefSeq" id="WP_149841556.1">
    <property type="nucleotide sequence ID" value="NZ_VUOC01000004.1"/>
</dbReference>
<evidence type="ECO:0000256" key="1">
    <source>
        <dbReference type="ARBA" id="ARBA00005382"/>
    </source>
</evidence>
<dbReference type="EMBL" id="VUOC01000004">
    <property type="protein sequence ID" value="KAA2240378.1"/>
    <property type="molecule type" value="Genomic_DNA"/>
</dbReference>
<dbReference type="SUPFAM" id="SSF51445">
    <property type="entry name" value="(Trans)glycosidases"/>
    <property type="match status" value="1"/>
</dbReference>
<dbReference type="AlphaFoldDB" id="A0A5B2VNT8"/>
<evidence type="ECO:0000256" key="2">
    <source>
        <dbReference type="ARBA" id="ARBA00022729"/>
    </source>
</evidence>
<evidence type="ECO:0000313" key="8">
    <source>
        <dbReference type="EMBL" id="KAA2240378.1"/>
    </source>
</evidence>
<name>A0A5B2VNT8_9BACT</name>
<dbReference type="InterPro" id="IPR033453">
    <property type="entry name" value="Glyco_hydro_30_TIM-barrel"/>
</dbReference>
<proteinExistence type="inferred from homology"/>
<dbReference type="InterPro" id="IPR017853">
    <property type="entry name" value="GH"/>
</dbReference>